<evidence type="ECO:0000313" key="3">
    <source>
        <dbReference type="Proteomes" id="UP000186997"/>
    </source>
</evidence>
<dbReference type="InterPro" id="IPR016040">
    <property type="entry name" value="NAD(P)-bd_dom"/>
</dbReference>
<dbReference type="PANTHER" id="PTHR43355">
    <property type="entry name" value="FLAVIN REDUCTASE (NADPH)"/>
    <property type="match status" value="1"/>
</dbReference>
<dbReference type="PANTHER" id="PTHR43355:SF2">
    <property type="entry name" value="FLAVIN REDUCTASE (NADPH)"/>
    <property type="match status" value="1"/>
</dbReference>
<organism evidence="2 3">
    <name type="scientific">Yoonia rosea</name>
    <dbReference type="NCBI Taxonomy" id="287098"/>
    <lineage>
        <taxon>Bacteria</taxon>
        <taxon>Pseudomonadati</taxon>
        <taxon>Pseudomonadota</taxon>
        <taxon>Alphaproteobacteria</taxon>
        <taxon>Rhodobacterales</taxon>
        <taxon>Paracoccaceae</taxon>
        <taxon>Yoonia</taxon>
    </lineage>
</organism>
<dbReference type="EMBL" id="FTPR01000001">
    <property type="protein sequence ID" value="SIT76352.1"/>
    <property type="molecule type" value="Genomic_DNA"/>
</dbReference>
<dbReference type="InterPro" id="IPR051606">
    <property type="entry name" value="Polyketide_Oxido-like"/>
</dbReference>
<dbReference type="AlphaFoldDB" id="A0A1R3WES6"/>
<dbReference type="RefSeq" id="WP_076658117.1">
    <property type="nucleotide sequence ID" value="NZ_FTPR01000001.1"/>
</dbReference>
<name>A0A1R3WES6_9RHOB</name>
<dbReference type="Gene3D" id="3.40.50.720">
    <property type="entry name" value="NAD(P)-binding Rossmann-like Domain"/>
    <property type="match status" value="1"/>
</dbReference>
<proteinExistence type="predicted"/>
<dbReference type="Pfam" id="PF13460">
    <property type="entry name" value="NAD_binding_10"/>
    <property type="match status" value="1"/>
</dbReference>
<evidence type="ECO:0000259" key="1">
    <source>
        <dbReference type="Pfam" id="PF13460"/>
    </source>
</evidence>
<feature type="domain" description="NAD(P)-binding" evidence="1">
    <location>
        <begin position="7"/>
        <end position="200"/>
    </location>
</feature>
<reference evidence="3" key="1">
    <citation type="submission" date="2017-01" db="EMBL/GenBank/DDBJ databases">
        <authorList>
            <person name="Varghese N."/>
            <person name="Submissions S."/>
        </authorList>
    </citation>
    <scope>NUCLEOTIDE SEQUENCE [LARGE SCALE GENOMIC DNA]</scope>
    <source>
        <strain evidence="3">DSM 29591</strain>
    </source>
</reference>
<keyword evidence="3" id="KW-1185">Reference proteome</keyword>
<dbReference type="InterPro" id="IPR036291">
    <property type="entry name" value="NAD(P)-bd_dom_sf"/>
</dbReference>
<protein>
    <submittedName>
        <fullName evidence="2">NAD(P)H-binding</fullName>
    </submittedName>
</protein>
<dbReference type="Proteomes" id="UP000186997">
    <property type="component" value="Unassembled WGS sequence"/>
</dbReference>
<sequence>MNLLVLGASGRTGKHIVDQALSRGHHVTALVRNPNSMQAQDGLTVIKGTPTNPADLAAAEQGKDAILVALNNPRQSDAPWAKPITTEKILTKVAENIIALGKKRVVFLSAAGVGDSFETAPWFMRFMIKRTNLGYAYADHNSVEQAFRASDASWTLVRAMGLSNSEKEKALIVGTATTPKPGMMVRRSAVAKFMLDCVENDSHVGQTPVVSER</sequence>
<dbReference type="GO" id="GO:0004074">
    <property type="term" value="F:biliverdin reductase [NAD(P)H] activity"/>
    <property type="evidence" value="ECO:0007669"/>
    <property type="project" value="TreeGrafter"/>
</dbReference>
<dbReference type="GO" id="GO:0042602">
    <property type="term" value="F:riboflavin reductase (NADPH) activity"/>
    <property type="evidence" value="ECO:0007669"/>
    <property type="project" value="TreeGrafter"/>
</dbReference>
<dbReference type="STRING" id="287098.SAMN05421665_0356"/>
<accession>A0A1R3WES6</accession>
<dbReference type="SUPFAM" id="SSF51735">
    <property type="entry name" value="NAD(P)-binding Rossmann-fold domains"/>
    <property type="match status" value="1"/>
</dbReference>
<evidence type="ECO:0000313" key="2">
    <source>
        <dbReference type="EMBL" id="SIT76352.1"/>
    </source>
</evidence>
<dbReference type="OrthoDB" id="7419852at2"/>
<gene>
    <name evidence="2" type="ORF">SAMN05421665_0356</name>
</gene>